<protein>
    <submittedName>
        <fullName evidence="2">Uncharacterized protein</fullName>
    </submittedName>
</protein>
<sequence>MRKLLETKRCPCCWPCGGGGGCCCVFNPFNINSPLRCRWLRHILQNNSSEKLVLVTDINIEPIDTTMRRKKIRQVNETVKENDRRKN</sequence>
<dbReference type="PROSITE" id="PS51257">
    <property type="entry name" value="PROKAR_LIPOPROTEIN"/>
    <property type="match status" value="1"/>
</dbReference>
<dbReference type="AlphaFoldDB" id="A0A915HN24"/>
<reference evidence="2" key="1">
    <citation type="submission" date="2022-11" db="UniProtKB">
        <authorList>
            <consortium name="WormBaseParasite"/>
        </authorList>
    </citation>
    <scope>IDENTIFICATION</scope>
</reference>
<evidence type="ECO:0000313" key="1">
    <source>
        <dbReference type="Proteomes" id="UP000887565"/>
    </source>
</evidence>
<evidence type="ECO:0000313" key="2">
    <source>
        <dbReference type="WBParaSite" id="nRc.2.0.1.t03348-RA"/>
    </source>
</evidence>
<proteinExistence type="predicted"/>
<dbReference type="Proteomes" id="UP000887565">
    <property type="component" value="Unplaced"/>
</dbReference>
<dbReference type="WBParaSite" id="nRc.2.0.1.t03348-RA">
    <property type="protein sequence ID" value="nRc.2.0.1.t03348-RA"/>
    <property type="gene ID" value="nRc.2.0.1.g03348"/>
</dbReference>
<organism evidence="1 2">
    <name type="scientific">Romanomermis culicivorax</name>
    <name type="common">Nematode worm</name>
    <dbReference type="NCBI Taxonomy" id="13658"/>
    <lineage>
        <taxon>Eukaryota</taxon>
        <taxon>Metazoa</taxon>
        <taxon>Ecdysozoa</taxon>
        <taxon>Nematoda</taxon>
        <taxon>Enoplea</taxon>
        <taxon>Dorylaimia</taxon>
        <taxon>Mermithida</taxon>
        <taxon>Mermithoidea</taxon>
        <taxon>Mermithidae</taxon>
        <taxon>Romanomermis</taxon>
    </lineage>
</organism>
<keyword evidence="1" id="KW-1185">Reference proteome</keyword>
<name>A0A915HN24_ROMCU</name>
<accession>A0A915HN24</accession>